<dbReference type="Pfam" id="PF08628">
    <property type="entry name" value="Nexin_C"/>
    <property type="match status" value="1"/>
</dbReference>
<gene>
    <name evidence="4" type="ORF">QCA50_001634</name>
</gene>
<feature type="compositionally biased region" description="Low complexity" evidence="2">
    <location>
        <begin position="355"/>
        <end position="388"/>
    </location>
</feature>
<evidence type="ECO:0000256" key="1">
    <source>
        <dbReference type="ARBA" id="ARBA00010883"/>
    </source>
</evidence>
<dbReference type="InterPro" id="IPR013937">
    <property type="entry name" value="Sorting_nexin_C"/>
</dbReference>
<dbReference type="InterPro" id="IPR003114">
    <property type="entry name" value="Phox_assoc"/>
</dbReference>
<keyword evidence="5" id="KW-1185">Reference proteome</keyword>
<dbReference type="AlphaFoldDB" id="A0AAW0GM91"/>
<proteinExistence type="inferred from homology"/>
<evidence type="ECO:0000259" key="3">
    <source>
        <dbReference type="PROSITE" id="PS51207"/>
    </source>
</evidence>
<dbReference type="SMART" id="SM00313">
    <property type="entry name" value="PXA"/>
    <property type="match status" value="1"/>
</dbReference>
<dbReference type="EMBL" id="JASBNA010000002">
    <property type="protein sequence ID" value="KAK7694448.1"/>
    <property type="molecule type" value="Genomic_DNA"/>
</dbReference>
<name>A0AAW0GM91_9APHY</name>
<accession>A0AAW0GM91</accession>
<dbReference type="PROSITE" id="PS51207">
    <property type="entry name" value="PXA"/>
    <property type="match status" value="1"/>
</dbReference>
<evidence type="ECO:0000256" key="2">
    <source>
        <dbReference type="SAM" id="MobiDB-lite"/>
    </source>
</evidence>
<dbReference type="GO" id="GO:0035091">
    <property type="term" value="F:phosphatidylinositol binding"/>
    <property type="evidence" value="ECO:0007669"/>
    <property type="project" value="TreeGrafter"/>
</dbReference>
<dbReference type="Pfam" id="PF02194">
    <property type="entry name" value="PXA"/>
    <property type="match status" value="1"/>
</dbReference>
<comment type="caution">
    <text evidence="4">The sequence shown here is derived from an EMBL/GenBank/DDBJ whole genome shotgun (WGS) entry which is preliminary data.</text>
</comment>
<feature type="compositionally biased region" description="Polar residues" evidence="2">
    <location>
        <begin position="12"/>
        <end position="39"/>
    </location>
</feature>
<dbReference type="PANTHER" id="PTHR22775">
    <property type="entry name" value="SORTING NEXIN"/>
    <property type="match status" value="1"/>
</dbReference>
<evidence type="ECO:0000313" key="5">
    <source>
        <dbReference type="Proteomes" id="UP001385951"/>
    </source>
</evidence>
<dbReference type="Proteomes" id="UP001385951">
    <property type="component" value="Unassembled WGS sequence"/>
</dbReference>
<feature type="domain" description="PXA" evidence="3">
    <location>
        <begin position="66"/>
        <end position="244"/>
    </location>
</feature>
<feature type="compositionally biased region" description="Basic residues" evidence="2">
    <location>
        <begin position="1"/>
        <end position="11"/>
    </location>
</feature>
<evidence type="ECO:0000313" key="4">
    <source>
        <dbReference type="EMBL" id="KAK7694448.1"/>
    </source>
</evidence>
<feature type="region of interest" description="Disordered" evidence="2">
    <location>
        <begin position="1"/>
        <end position="40"/>
    </location>
</feature>
<feature type="region of interest" description="Disordered" evidence="2">
    <location>
        <begin position="316"/>
        <end position="401"/>
    </location>
</feature>
<reference evidence="4 5" key="1">
    <citation type="submission" date="2022-09" db="EMBL/GenBank/DDBJ databases">
        <authorList>
            <person name="Palmer J.M."/>
        </authorList>
    </citation>
    <scope>NUCLEOTIDE SEQUENCE [LARGE SCALE GENOMIC DNA]</scope>
    <source>
        <strain evidence="4 5">DSM 7382</strain>
    </source>
</reference>
<comment type="similarity">
    <text evidence="1">Belongs to the sorting nexin family.</text>
</comment>
<sequence>MSSTARHRPRQQARSIQSVASSTADKKSITSTKVNSKPPSLSRRLLFPHLSPDADLPPLLLSPSASPELNAELYDFLAIALRAHVNPWWTKITRYDKEFLPQITHVITSVLRTLETRLISTDFSPLVFRDLPTLLNQHYVDYRIAQSKLHTSYASGGAANLAQLFHQMQPHMAVTADGRVDEAYLRQAVDHILKSLLPDEDYEPEAERYIIREIIVKVLLSVVPRLTQPWFIHKTILDLMGPDTKRMNSPKLTDAASEARPSLERKASYHLSFQALAIHFLSAIRSISSVCLALLHAYKQALDTIKKVNQSTGVYTHQAPPLAGSESQSSSDESHISTPSKSLLPGTLVPPTPMTPAMAPPTLGSKESQDSSRTSSTFSVPTLSSTSPAAPPPPPNYTHPSLHLLLTLLSSPPPEPATSSTRHSYSTSIAFTYVVSMIVTLLSPFLSRLLPYLLYTHALSPSSLANIVKNARRALFPEGWPAPSPIDPTSEEQVELRKELERRLLDFTPGIFKPLLGPTSEAREYTVSSMLDPLSSQPL</sequence>
<dbReference type="PANTHER" id="PTHR22775:SF3">
    <property type="entry name" value="SORTING NEXIN-13"/>
    <property type="match status" value="1"/>
</dbReference>
<organism evidence="4 5">
    <name type="scientific">Cerrena zonata</name>
    <dbReference type="NCBI Taxonomy" id="2478898"/>
    <lineage>
        <taxon>Eukaryota</taxon>
        <taxon>Fungi</taxon>
        <taxon>Dikarya</taxon>
        <taxon>Basidiomycota</taxon>
        <taxon>Agaricomycotina</taxon>
        <taxon>Agaricomycetes</taxon>
        <taxon>Polyporales</taxon>
        <taxon>Cerrenaceae</taxon>
        <taxon>Cerrena</taxon>
    </lineage>
</organism>
<protein>
    <recommendedName>
        <fullName evidence="3">PXA domain-containing protein</fullName>
    </recommendedName>
</protein>